<gene>
    <name evidence="8" type="ORF">H8S17_02180</name>
</gene>
<sequence>MNHKLLTKFVLSGMQKNKKTLVPFLVAGTFTVMIFYILTSLAYCPYIYMDGKEAFYGAQTIAIMLNLSSQITVVFAALFIFYANQFMIRGRKKEMALYGVLGMSKRNITTIMVMESVIHACVCIGMGLICGTFLNKLMLLVLYKIIHQPSVDGMLFSMIAFKKTLLVFVVIYAVCLIYNVSSIRVGNPMELLRSDKTGEKEPKIKILSFVIGIVTLAAGYYLALTTNSTFDAINILFVSILLVIIATYCLFIAGSIFILKVLKKNRKFYLKTKNFISVSNLMFRMKHNAAGLASICILSTGVMLLLACGSSLMMLGEKNISDLYPTDIKLVTEDAAQADETAYKNTVRDAADAVGTTCADLIYRKYDTVFAKKTDSGFSYTDANAMMQISDCADMYLVSLENYNHYTNKDIHLSENEVLLYDSNASVKSRKSLALFGTTYQIAGEVDYKTMYYILDASMTLFDRVILVFPEQSQIDQIMGKNSNQQRNRIYLGCNTKDTLTQEEMDKFETVILKRLPDAELHFKSMDEKFFYNLYGGAFFVGIFLAVLFLMATVMIIYYKQMSEGYEDQKRFEILAKVGLTEKEAKRSIKRQVMILFFLPVAVAMLHIIVASKIICLFLKMVLIMDMFTFGMSLLVVCIIFFIVYALVYKVTSHQYYQIVYGRMRDR</sequence>
<feature type="transmembrane region" description="Helical" evidence="6">
    <location>
        <begin position="289"/>
        <end position="315"/>
    </location>
</feature>
<evidence type="ECO:0000256" key="3">
    <source>
        <dbReference type="ARBA" id="ARBA00022692"/>
    </source>
</evidence>
<protein>
    <submittedName>
        <fullName evidence="8">ABC transporter permease</fullName>
    </submittedName>
</protein>
<dbReference type="GO" id="GO:0005886">
    <property type="term" value="C:plasma membrane"/>
    <property type="evidence" value="ECO:0007669"/>
    <property type="project" value="UniProtKB-SubCell"/>
</dbReference>
<feature type="domain" description="ABC3 transporter permease C-terminal" evidence="7">
    <location>
        <begin position="71"/>
        <end position="184"/>
    </location>
</feature>
<keyword evidence="5 6" id="KW-0472">Membrane</keyword>
<proteinExistence type="inferred from homology"/>
<reference evidence="8" key="1">
    <citation type="submission" date="2020-08" db="EMBL/GenBank/DDBJ databases">
        <title>Genome public.</title>
        <authorList>
            <person name="Liu C."/>
            <person name="Sun Q."/>
        </authorList>
    </citation>
    <scope>NUCLEOTIDE SEQUENCE</scope>
    <source>
        <strain evidence="8">BX1005</strain>
    </source>
</reference>
<dbReference type="AlphaFoldDB" id="A0A923LLJ2"/>
<keyword evidence="4 6" id="KW-1133">Transmembrane helix</keyword>
<dbReference type="RefSeq" id="WP_186866035.1">
    <property type="nucleotide sequence ID" value="NZ_JACOPH010000001.1"/>
</dbReference>
<feature type="transmembrane region" description="Helical" evidence="6">
    <location>
        <begin position="534"/>
        <end position="559"/>
    </location>
</feature>
<evidence type="ECO:0000313" key="9">
    <source>
        <dbReference type="Proteomes" id="UP000606720"/>
    </source>
</evidence>
<feature type="transmembrane region" description="Helical" evidence="6">
    <location>
        <begin position="627"/>
        <end position="648"/>
    </location>
</feature>
<dbReference type="InterPro" id="IPR027022">
    <property type="entry name" value="ABC_permease_BceB-typ"/>
</dbReference>
<feature type="transmembrane region" description="Helical" evidence="6">
    <location>
        <begin position="165"/>
        <end position="185"/>
    </location>
</feature>
<evidence type="ECO:0000256" key="4">
    <source>
        <dbReference type="ARBA" id="ARBA00022989"/>
    </source>
</evidence>
<feature type="transmembrane region" description="Helical" evidence="6">
    <location>
        <begin position="111"/>
        <end position="134"/>
    </location>
</feature>
<dbReference type="Proteomes" id="UP000606720">
    <property type="component" value="Unassembled WGS sequence"/>
</dbReference>
<feature type="transmembrane region" description="Helical" evidence="6">
    <location>
        <begin position="60"/>
        <end position="83"/>
    </location>
</feature>
<comment type="caution">
    <text evidence="8">The sequence shown here is derived from an EMBL/GenBank/DDBJ whole genome shotgun (WGS) entry which is preliminary data.</text>
</comment>
<evidence type="ECO:0000256" key="1">
    <source>
        <dbReference type="ARBA" id="ARBA00004651"/>
    </source>
</evidence>
<dbReference type="EMBL" id="JACOPH010000001">
    <property type="protein sequence ID" value="MBC5713027.1"/>
    <property type="molecule type" value="Genomic_DNA"/>
</dbReference>
<feature type="transmembrane region" description="Helical" evidence="6">
    <location>
        <begin position="21"/>
        <end position="48"/>
    </location>
</feature>
<comment type="similarity">
    <text evidence="6">Belongs to the ABC-4 integral membrane protein family.</text>
</comment>
<dbReference type="PIRSF" id="PIRSF018968">
    <property type="entry name" value="ABC_permease_BceB"/>
    <property type="match status" value="1"/>
</dbReference>
<evidence type="ECO:0000256" key="5">
    <source>
        <dbReference type="ARBA" id="ARBA00023136"/>
    </source>
</evidence>
<evidence type="ECO:0000256" key="2">
    <source>
        <dbReference type="ARBA" id="ARBA00022475"/>
    </source>
</evidence>
<feature type="transmembrane region" description="Helical" evidence="6">
    <location>
        <begin position="206"/>
        <end position="223"/>
    </location>
</feature>
<dbReference type="Pfam" id="PF02687">
    <property type="entry name" value="FtsX"/>
    <property type="match status" value="1"/>
</dbReference>
<dbReference type="PANTHER" id="PTHR46795">
    <property type="entry name" value="ABC TRANSPORTER PERMEASE-RELATED-RELATED"/>
    <property type="match status" value="1"/>
</dbReference>
<accession>A0A923LLJ2</accession>
<organism evidence="8 9">
    <name type="scientific">Roseburia zhanii</name>
    <dbReference type="NCBI Taxonomy" id="2763064"/>
    <lineage>
        <taxon>Bacteria</taxon>
        <taxon>Bacillati</taxon>
        <taxon>Bacillota</taxon>
        <taxon>Clostridia</taxon>
        <taxon>Lachnospirales</taxon>
        <taxon>Lachnospiraceae</taxon>
        <taxon>Roseburia</taxon>
    </lineage>
</organism>
<dbReference type="InterPro" id="IPR052536">
    <property type="entry name" value="ABC-4_Integral_Memb_Prot"/>
</dbReference>
<dbReference type="InterPro" id="IPR003838">
    <property type="entry name" value="ABC3_permease_C"/>
</dbReference>
<keyword evidence="3 6" id="KW-0812">Transmembrane</keyword>
<keyword evidence="2 6" id="KW-1003">Cell membrane</keyword>
<name>A0A923LLJ2_9FIRM</name>
<feature type="transmembrane region" description="Helical" evidence="6">
    <location>
        <begin position="235"/>
        <end position="259"/>
    </location>
</feature>
<keyword evidence="9" id="KW-1185">Reference proteome</keyword>
<evidence type="ECO:0000259" key="7">
    <source>
        <dbReference type="Pfam" id="PF02687"/>
    </source>
</evidence>
<dbReference type="PANTHER" id="PTHR46795:SF3">
    <property type="entry name" value="ABC TRANSPORTER PERMEASE"/>
    <property type="match status" value="1"/>
</dbReference>
<comment type="subcellular location">
    <subcellularLocation>
        <location evidence="1 6">Cell membrane</location>
        <topology evidence="1 6">Multi-pass membrane protein</topology>
    </subcellularLocation>
</comment>
<keyword evidence="6" id="KW-0813">Transport</keyword>
<feature type="transmembrane region" description="Helical" evidence="6">
    <location>
        <begin position="593"/>
        <end position="615"/>
    </location>
</feature>
<evidence type="ECO:0000313" key="8">
    <source>
        <dbReference type="EMBL" id="MBC5713027.1"/>
    </source>
</evidence>
<dbReference type="GO" id="GO:0055085">
    <property type="term" value="P:transmembrane transport"/>
    <property type="evidence" value="ECO:0007669"/>
    <property type="project" value="UniProtKB-UniRule"/>
</dbReference>
<evidence type="ECO:0000256" key="6">
    <source>
        <dbReference type="PIRNR" id="PIRNR018968"/>
    </source>
</evidence>